<dbReference type="EMBL" id="FOJI01000018">
    <property type="protein sequence ID" value="SEW42011.1"/>
    <property type="molecule type" value="Genomic_DNA"/>
</dbReference>
<name>A0A1I0RM31_9FIRM</name>
<dbReference type="AlphaFoldDB" id="A0A1I0RM31"/>
<sequence>MWIVILIVVIILLGSIFLNQMYMKTNEYKNTQLDIQKYIEGIPYDLKFVNLGSTYAKYAFDTYDDLCMSGFNFALQSESLEMDEKILHHYVNNIMPDGIVVIVVAACVLLYKGQDDNLQYYKILSKENIPHYKLSKKIKSKYPLFFHPKKIKKIIKDLKKMNSIYDNYPDILSVNNSQKEMDNLVKVWKKLFNLSDLRKSDLSQENRLILSSNCEVLKRMISYCIEKGLRPIVVIPPFSIRLNQYFSDEFNEKIIRDNIMEIIDEINIPFLDYQEDEMFQNSPELFCDGGFKLNNRGSQLFVKHLAFDLKSYGIEVDNSTVGK</sequence>
<proteinExistence type="predicted"/>
<organism evidence="1 2">
    <name type="scientific">[Clostridium] fimetarium</name>
    <dbReference type="NCBI Taxonomy" id="99656"/>
    <lineage>
        <taxon>Bacteria</taxon>
        <taxon>Bacillati</taxon>
        <taxon>Bacillota</taxon>
        <taxon>Clostridia</taxon>
        <taxon>Lachnospirales</taxon>
        <taxon>Lachnospiraceae</taxon>
    </lineage>
</organism>
<gene>
    <name evidence="1" type="ORF">SAMN05421659_11856</name>
</gene>
<accession>A0A1I0RM31</accession>
<protein>
    <submittedName>
        <fullName evidence="1">Uncharacterized protein</fullName>
    </submittedName>
</protein>
<dbReference type="STRING" id="99656.SAMN05421659_11856"/>
<evidence type="ECO:0000313" key="1">
    <source>
        <dbReference type="EMBL" id="SEW42011.1"/>
    </source>
</evidence>
<reference evidence="1 2" key="1">
    <citation type="submission" date="2016-10" db="EMBL/GenBank/DDBJ databases">
        <authorList>
            <person name="de Groot N.N."/>
        </authorList>
    </citation>
    <scope>NUCLEOTIDE SEQUENCE [LARGE SCALE GENOMIC DNA]</scope>
    <source>
        <strain evidence="1 2">DSM 9179</strain>
    </source>
</reference>
<dbReference type="RefSeq" id="WP_092456935.1">
    <property type="nucleotide sequence ID" value="NZ_FOJI01000018.1"/>
</dbReference>
<dbReference type="Proteomes" id="UP000199701">
    <property type="component" value="Unassembled WGS sequence"/>
</dbReference>
<dbReference type="OrthoDB" id="1886856at2"/>
<keyword evidence="2" id="KW-1185">Reference proteome</keyword>
<evidence type="ECO:0000313" key="2">
    <source>
        <dbReference type="Proteomes" id="UP000199701"/>
    </source>
</evidence>